<evidence type="ECO:0000256" key="5">
    <source>
        <dbReference type="ARBA" id="ARBA00023136"/>
    </source>
</evidence>
<dbReference type="EMBL" id="AXCY01000142">
    <property type="protein sequence ID" value="KGM08905.1"/>
    <property type="molecule type" value="Genomic_DNA"/>
</dbReference>
<dbReference type="Pfam" id="PF00528">
    <property type="entry name" value="BPD_transp_1"/>
    <property type="match status" value="1"/>
</dbReference>
<dbReference type="PANTHER" id="PTHR30177:SF33">
    <property type="entry name" value="POSSIBLE OSMOPROTECTANT (GLYCINE BETAINE_CARNITINE_CHOLINE_L-PROLINE) TRANSPORT INTEGRAL MEMBRANE PROTEIN ABC TRANSPORTER PROZ"/>
    <property type="match status" value="1"/>
</dbReference>
<reference evidence="8 9" key="1">
    <citation type="submission" date="2013-08" db="EMBL/GenBank/DDBJ databases">
        <title>Genome sequencing of Cellulomonas carbonis T26.</title>
        <authorList>
            <person name="Chen F."/>
            <person name="Li Y."/>
            <person name="Wang G."/>
        </authorList>
    </citation>
    <scope>NUCLEOTIDE SEQUENCE [LARGE SCALE GENOMIC DNA]</scope>
    <source>
        <strain evidence="8 9">T26</strain>
    </source>
</reference>
<dbReference type="InterPro" id="IPR051204">
    <property type="entry name" value="ABC_transp_perm/SBD"/>
</dbReference>
<keyword evidence="3 6" id="KW-0812">Transmembrane</keyword>
<keyword evidence="2 6" id="KW-0813">Transport</keyword>
<evidence type="ECO:0000256" key="6">
    <source>
        <dbReference type="RuleBase" id="RU363032"/>
    </source>
</evidence>
<accession>A0A0A0BLZ7</accession>
<dbReference type="GO" id="GO:0055085">
    <property type="term" value="P:transmembrane transport"/>
    <property type="evidence" value="ECO:0007669"/>
    <property type="project" value="InterPro"/>
</dbReference>
<reference evidence="8 9" key="2">
    <citation type="journal article" date="2015" name="Stand. Genomic Sci.">
        <title>Draft genome sequence of Cellulomonas carbonis T26(T) and comparative analysis of six Cellulomonas genomes.</title>
        <authorList>
            <person name="Zhuang W."/>
            <person name="Zhang S."/>
            <person name="Xia X."/>
            <person name="Wang G."/>
        </authorList>
    </citation>
    <scope>NUCLEOTIDE SEQUENCE [LARGE SCALE GENOMIC DNA]</scope>
    <source>
        <strain evidence="8 9">T26</strain>
    </source>
</reference>
<evidence type="ECO:0000313" key="9">
    <source>
        <dbReference type="Proteomes" id="UP000029839"/>
    </source>
</evidence>
<feature type="domain" description="ABC transmembrane type-1" evidence="7">
    <location>
        <begin position="31"/>
        <end position="206"/>
    </location>
</feature>
<evidence type="ECO:0000259" key="7">
    <source>
        <dbReference type="PROSITE" id="PS50928"/>
    </source>
</evidence>
<keyword evidence="5 6" id="KW-0472">Membrane</keyword>
<comment type="similarity">
    <text evidence="6">Belongs to the binding-protein-dependent transport system permease family.</text>
</comment>
<dbReference type="InterPro" id="IPR035906">
    <property type="entry name" value="MetI-like_sf"/>
</dbReference>
<comment type="subcellular location">
    <subcellularLocation>
        <location evidence="6">Cell membrane</location>
        <topology evidence="6">Multi-pass membrane protein</topology>
    </subcellularLocation>
    <subcellularLocation>
        <location evidence="1">Membrane</location>
        <topology evidence="1">Multi-pass membrane protein</topology>
    </subcellularLocation>
</comment>
<evidence type="ECO:0000256" key="3">
    <source>
        <dbReference type="ARBA" id="ARBA00022692"/>
    </source>
</evidence>
<proteinExistence type="inferred from homology"/>
<evidence type="ECO:0000256" key="2">
    <source>
        <dbReference type="ARBA" id="ARBA00022448"/>
    </source>
</evidence>
<feature type="transmembrane region" description="Helical" evidence="6">
    <location>
        <begin position="30"/>
        <end position="53"/>
    </location>
</feature>
<evidence type="ECO:0000313" key="8">
    <source>
        <dbReference type="EMBL" id="KGM08905.1"/>
    </source>
</evidence>
<sequence>MNLLAEALAWLADGSRWTGPGGIGARLGEHLAFSALVVLAAAVLALPLGVAVGHARRGRAVVVAIAGGARALPTLGLLTLLGLWLGIGLRAPFLALVVLAIPSILAGAYAGIEAVDRTTVDSARAVGMTEWQVLARVELPLGLPVVVGGLRAATLQVVATATLAAYVADAGLGRLLFTGLKTRDYPQMLAGSLLVAALALVLEGLFALAQRRAVPAGDVRRTSRPRAVTPAA</sequence>
<dbReference type="OrthoDB" id="5244012at2"/>
<dbReference type="CDD" id="cd06261">
    <property type="entry name" value="TM_PBP2"/>
    <property type="match status" value="1"/>
</dbReference>
<keyword evidence="4 6" id="KW-1133">Transmembrane helix</keyword>
<feature type="transmembrane region" description="Helical" evidence="6">
    <location>
        <begin position="93"/>
        <end position="112"/>
    </location>
</feature>
<dbReference type="AlphaFoldDB" id="A0A0A0BLZ7"/>
<dbReference type="InterPro" id="IPR000515">
    <property type="entry name" value="MetI-like"/>
</dbReference>
<comment type="caution">
    <text evidence="8">The sequence shown here is derived from an EMBL/GenBank/DDBJ whole genome shotgun (WGS) entry which is preliminary data.</text>
</comment>
<dbReference type="Proteomes" id="UP000029839">
    <property type="component" value="Unassembled WGS sequence"/>
</dbReference>
<gene>
    <name evidence="8" type="ORF">N868_12695</name>
</gene>
<keyword evidence="9" id="KW-1185">Reference proteome</keyword>
<name>A0A0A0BLZ7_9CELL</name>
<dbReference type="GO" id="GO:0031460">
    <property type="term" value="P:glycine betaine transport"/>
    <property type="evidence" value="ECO:0007669"/>
    <property type="project" value="TreeGrafter"/>
</dbReference>
<evidence type="ECO:0000256" key="1">
    <source>
        <dbReference type="ARBA" id="ARBA00004141"/>
    </source>
</evidence>
<feature type="transmembrane region" description="Helical" evidence="6">
    <location>
        <begin position="189"/>
        <end position="209"/>
    </location>
</feature>
<dbReference type="PROSITE" id="PS50928">
    <property type="entry name" value="ABC_TM1"/>
    <property type="match status" value="1"/>
</dbReference>
<evidence type="ECO:0000256" key="4">
    <source>
        <dbReference type="ARBA" id="ARBA00022989"/>
    </source>
</evidence>
<feature type="transmembrane region" description="Helical" evidence="6">
    <location>
        <begin position="157"/>
        <end position="177"/>
    </location>
</feature>
<organism evidence="8 9">
    <name type="scientific">Cellulomonas carbonis T26</name>
    <dbReference type="NCBI Taxonomy" id="947969"/>
    <lineage>
        <taxon>Bacteria</taxon>
        <taxon>Bacillati</taxon>
        <taxon>Actinomycetota</taxon>
        <taxon>Actinomycetes</taxon>
        <taxon>Micrococcales</taxon>
        <taxon>Cellulomonadaceae</taxon>
        <taxon>Cellulomonas</taxon>
    </lineage>
</organism>
<dbReference type="GO" id="GO:0005886">
    <property type="term" value="C:plasma membrane"/>
    <property type="evidence" value="ECO:0007669"/>
    <property type="project" value="UniProtKB-SubCell"/>
</dbReference>
<dbReference type="PANTHER" id="PTHR30177">
    <property type="entry name" value="GLYCINE BETAINE/L-PROLINE TRANSPORT SYSTEM PERMEASE PROTEIN PROW"/>
    <property type="match status" value="1"/>
</dbReference>
<dbReference type="Gene3D" id="1.10.3720.10">
    <property type="entry name" value="MetI-like"/>
    <property type="match status" value="1"/>
</dbReference>
<feature type="transmembrane region" description="Helical" evidence="6">
    <location>
        <begin position="60"/>
        <end position="87"/>
    </location>
</feature>
<protein>
    <submittedName>
        <fullName evidence="8">ABC transporter permease</fullName>
    </submittedName>
</protein>
<dbReference type="RefSeq" id="WP_043609771.1">
    <property type="nucleotide sequence ID" value="NZ_AXCY01000142.1"/>
</dbReference>
<dbReference type="SUPFAM" id="SSF161098">
    <property type="entry name" value="MetI-like"/>
    <property type="match status" value="1"/>
</dbReference>